<organism evidence="1 2">
    <name type="scientific">Leptospira stimsonii</name>
    <dbReference type="NCBI Taxonomy" id="2202203"/>
    <lineage>
        <taxon>Bacteria</taxon>
        <taxon>Pseudomonadati</taxon>
        <taxon>Spirochaetota</taxon>
        <taxon>Spirochaetia</taxon>
        <taxon>Leptospirales</taxon>
        <taxon>Leptospiraceae</taxon>
        <taxon>Leptospira</taxon>
    </lineage>
</organism>
<comment type="caution">
    <text evidence="1">The sequence shown here is derived from an EMBL/GenBank/DDBJ whole genome shotgun (WGS) entry which is preliminary data.</text>
</comment>
<proteinExistence type="predicted"/>
<evidence type="ECO:0000313" key="2">
    <source>
        <dbReference type="Proteomes" id="UP000265798"/>
    </source>
</evidence>
<dbReference type="Proteomes" id="UP000265798">
    <property type="component" value="Unassembled WGS sequence"/>
</dbReference>
<reference evidence="2" key="1">
    <citation type="submission" date="2018-05" db="EMBL/GenBank/DDBJ databases">
        <title>Leptospira yasudae sp. nov. and Leptospira stimsonii sp. nov., two pathogenic species of the genus Leptospira isolated from environmental sources.</title>
        <authorList>
            <person name="Casanovas-Massana A."/>
            <person name="Hamond C."/>
            <person name="Santos L.A."/>
            <person name="Hacker K.P."/>
            <person name="Balassiano I."/>
            <person name="Medeiros M.A."/>
            <person name="Reis M.G."/>
            <person name="Ko A.I."/>
            <person name="Wunder E.A."/>
        </authorList>
    </citation>
    <scope>NUCLEOTIDE SEQUENCE [LARGE SCALE GENOMIC DNA]</scope>
    <source>
        <strain evidence="2">Yale</strain>
    </source>
</reference>
<dbReference type="AlphaFoldDB" id="A0A396Z812"/>
<sequence>MFQEIAKENLEKGVFLFQNSNGGGKRTLAFSERKAFFCETEFSPKLQKKSERRQSEISDFVDLFSYLCRRYDKEWEKEIL</sequence>
<gene>
    <name evidence="1" type="ORF">DLM75_15640</name>
</gene>
<accession>A0A396Z812</accession>
<dbReference type="EMBL" id="QHCT01000004">
    <property type="protein sequence ID" value="RHX89270.1"/>
    <property type="molecule type" value="Genomic_DNA"/>
</dbReference>
<name>A0A396Z812_9LEPT</name>
<protein>
    <submittedName>
        <fullName evidence="1">Uncharacterized protein</fullName>
    </submittedName>
</protein>
<evidence type="ECO:0000313" key="1">
    <source>
        <dbReference type="EMBL" id="RHX89270.1"/>
    </source>
</evidence>